<name>F6B9B3_DESCC</name>
<evidence type="ECO:0000259" key="1">
    <source>
        <dbReference type="Pfam" id="PF00462"/>
    </source>
</evidence>
<proteinExistence type="predicted"/>
<dbReference type="HOGENOM" id="CLU_026126_9_3_9"/>
<evidence type="ECO:0000313" key="2">
    <source>
        <dbReference type="EMBL" id="AEF93689.1"/>
    </source>
</evidence>
<sequence>MGDYHVTLFTSPWNKAECDQARQFLEEKGINFEEKSIQDPGAKGELAKKTGRTECPSIDVNGHLVVGFLPNKWNHLLSDEPLELT</sequence>
<dbReference type="SUPFAM" id="SSF52833">
    <property type="entry name" value="Thioredoxin-like"/>
    <property type="match status" value="1"/>
</dbReference>
<evidence type="ECO:0000313" key="3">
    <source>
        <dbReference type="Proteomes" id="UP000009226"/>
    </source>
</evidence>
<dbReference type="EMBL" id="CP002736">
    <property type="protein sequence ID" value="AEF93689.1"/>
    <property type="molecule type" value="Genomic_DNA"/>
</dbReference>
<feature type="domain" description="Glutaredoxin" evidence="1">
    <location>
        <begin position="7"/>
        <end position="65"/>
    </location>
</feature>
<dbReference type="Pfam" id="PF00462">
    <property type="entry name" value="Glutaredoxin"/>
    <property type="match status" value="1"/>
</dbReference>
<gene>
    <name evidence="2" type="ordered locus">Desca_0809</name>
</gene>
<keyword evidence="3" id="KW-1185">Reference proteome</keyword>
<dbReference type="STRING" id="868595.Desca_0809"/>
<dbReference type="Gene3D" id="3.40.30.10">
    <property type="entry name" value="Glutaredoxin"/>
    <property type="match status" value="1"/>
</dbReference>
<dbReference type="CDD" id="cd02976">
    <property type="entry name" value="NrdH"/>
    <property type="match status" value="1"/>
</dbReference>
<reference evidence="2" key="1">
    <citation type="submission" date="2011-05" db="EMBL/GenBank/DDBJ databases">
        <title>Complete sequence of Desulfotomaculum carboxydivorans CO-1-SRB.</title>
        <authorList>
            <consortium name="US DOE Joint Genome Institute"/>
            <person name="Lucas S."/>
            <person name="Han J."/>
            <person name="Lapidus A."/>
            <person name="Cheng J.-F."/>
            <person name="Goodwin L."/>
            <person name="Pitluck S."/>
            <person name="Peters L."/>
            <person name="Mikhailova N."/>
            <person name="Lu M."/>
            <person name="Han C."/>
            <person name="Tapia R."/>
            <person name="Land M."/>
            <person name="Hauser L."/>
            <person name="Kyrpides N."/>
            <person name="Ivanova N."/>
            <person name="Pagani I."/>
            <person name="Stams A."/>
            <person name="Plugge C."/>
            <person name="Muyzer G."/>
            <person name="Kuever J."/>
            <person name="Parshina S."/>
            <person name="Ivanova A."/>
            <person name="Nazina T."/>
            <person name="Woyke T."/>
        </authorList>
    </citation>
    <scope>NUCLEOTIDE SEQUENCE [LARGE SCALE GENOMIC DNA]</scope>
    <source>
        <strain evidence="2">CO-1-SRB</strain>
    </source>
</reference>
<accession>F6B9B3</accession>
<dbReference type="AlphaFoldDB" id="F6B9B3"/>
<organism evidence="2 3">
    <name type="scientific">Desulfotomaculum nigrificans (strain DSM 14880 / VKM B-2319 / CO-1-SRB)</name>
    <name type="common">Desulfotomaculum carboxydivorans</name>
    <dbReference type="NCBI Taxonomy" id="868595"/>
    <lineage>
        <taxon>Bacteria</taxon>
        <taxon>Bacillati</taxon>
        <taxon>Bacillota</taxon>
        <taxon>Clostridia</taxon>
        <taxon>Eubacteriales</taxon>
        <taxon>Desulfotomaculaceae</taxon>
        <taxon>Desulfotomaculum</taxon>
    </lineage>
</organism>
<dbReference type="KEGG" id="dca:Desca_0809"/>
<dbReference type="PROSITE" id="PS51354">
    <property type="entry name" value="GLUTAREDOXIN_2"/>
    <property type="match status" value="1"/>
</dbReference>
<dbReference type="RefSeq" id="WP_003543535.1">
    <property type="nucleotide sequence ID" value="NC_015565.1"/>
</dbReference>
<dbReference type="Proteomes" id="UP000009226">
    <property type="component" value="Chromosome"/>
</dbReference>
<dbReference type="InterPro" id="IPR002109">
    <property type="entry name" value="Glutaredoxin"/>
</dbReference>
<protein>
    <submittedName>
        <fullName evidence="2">Glutaredoxin</fullName>
    </submittedName>
</protein>
<dbReference type="InterPro" id="IPR036249">
    <property type="entry name" value="Thioredoxin-like_sf"/>
</dbReference>